<sequence>MGYKMNMYAFNEFEEVIFLLTRFFEFRTIGLKSAHIRENDSVPIIYVTAIIFTKNVSNHYTKFTQKQPEQIFDCGMIKTSNYRERCR</sequence>
<name>A0A166HJQ7_SECCO</name>
<protein>
    <submittedName>
        <fullName evidence="1">Uncharacterized protein</fullName>
    </submittedName>
</protein>
<comment type="caution">
    <text evidence="1">The sequence shown here is derived from an EMBL/GenBank/DDBJ whole genome shotgun (WGS) entry which is preliminary data.</text>
</comment>
<organism evidence="1 2">
    <name type="scientific">Secundilactobacillus collinoides</name>
    <name type="common">Lactobacillus collinoides</name>
    <dbReference type="NCBI Taxonomy" id="33960"/>
    <lineage>
        <taxon>Bacteria</taxon>
        <taxon>Bacillati</taxon>
        <taxon>Bacillota</taxon>
        <taxon>Bacilli</taxon>
        <taxon>Lactobacillales</taxon>
        <taxon>Lactobacillaceae</taxon>
        <taxon>Secundilactobacillus</taxon>
    </lineage>
</organism>
<evidence type="ECO:0000313" key="1">
    <source>
        <dbReference type="EMBL" id="KZL42796.1"/>
    </source>
</evidence>
<keyword evidence="2" id="KW-1185">Reference proteome</keyword>
<proteinExistence type="predicted"/>
<reference evidence="1 2" key="1">
    <citation type="submission" date="2015-02" db="EMBL/GenBank/DDBJ databases">
        <title>Draft genome sequence of Lactobacillus collinoides CUPV2371 isolated from a natural cider, the first genome sequence of a strain of this species.</title>
        <authorList>
            <person name="Puertas A.I."/>
            <person name="Spano G."/>
            <person name="Capozzi V."/>
            <person name="Lamontanara A."/>
            <person name="Orru L."/>
            <person name="Duenas M.T."/>
        </authorList>
    </citation>
    <scope>NUCLEOTIDE SEQUENCE [LARGE SCALE GENOMIC DNA]</scope>
    <source>
        <strain evidence="1 2">237</strain>
    </source>
</reference>
<dbReference type="PATRIC" id="fig|33960.6.peg.1069"/>
<evidence type="ECO:0000313" key="2">
    <source>
        <dbReference type="Proteomes" id="UP000076480"/>
    </source>
</evidence>
<accession>A0A166HJQ7</accession>
<dbReference type="Proteomes" id="UP000076480">
    <property type="component" value="Unassembled WGS sequence"/>
</dbReference>
<gene>
    <name evidence="1" type="ORF">TY91_03255</name>
</gene>
<dbReference type="AlphaFoldDB" id="A0A166HJQ7"/>
<dbReference type="EMBL" id="JYDC01000019">
    <property type="protein sequence ID" value="KZL42796.1"/>
    <property type="molecule type" value="Genomic_DNA"/>
</dbReference>